<dbReference type="RefSeq" id="WP_093554057.1">
    <property type="nucleotide sequence ID" value="NZ_FPBO01000003.1"/>
</dbReference>
<keyword evidence="2" id="KW-1185">Reference proteome</keyword>
<proteinExistence type="predicted"/>
<organism evidence="1 2">
    <name type="scientific">Pseudoduganella namucuonensis</name>
    <dbReference type="NCBI Taxonomy" id="1035707"/>
    <lineage>
        <taxon>Bacteria</taxon>
        <taxon>Pseudomonadati</taxon>
        <taxon>Pseudomonadota</taxon>
        <taxon>Betaproteobacteria</taxon>
        <taxon>Burkholderiales</taxon>
        <taxon>Oxalobacteraceae</taxon>
        <taxon>Telluria group</taxon>
        <taxon>Pseudoduganella</taxon>
    </lineage>
</organism>
<dbReference type="SUPFAM" id="SSF53474">
    <property type="entry name" value="alpha/beta-Hydrolases"/>
    <property type="match status" value="1"/>
</dbReference>
<dbReference type="PANTHER" id="PTHR42972">
    <property type="entry name" value="TOL-PAL SYSTEM PROTEIN TOLB"/>
    <property type="match status" value="1"/>
</dbReference>
<evidence type="ECO:0000313" key="1">
    <source>
        <dbReference type="EMBL" id="SFU45148.1"/>
    </source>
</evidence>
<gene>
    <name evidence="1" type="ORF">SAMN05216552_1003168</name>
</gene>
<dbReference type="Gene3D" id="3.40.50.1820">
    <property type="entry name" value="alpha/beta hydrolase"/>
    <property type="match status" value="1"/>
</dbReference>
<accession>A0A1I7G9P8</accession>
<sequence length="368" mass="38969">MPQPGRLYRIRRHYHARLYHVLTLCGLIALASVLLPASAQTTPASLPAMRAADVSVSGLASGGDMAVQFDIAYSATVKGAGVIAGAPYDCARGRAERAATVCGCAGPAPCRVQPGGTNVQELAAATERYAEQGAIDPTANLAAHRIWLFSGSADTLVPEPVVNDLRHYYARYTEAIVYRNDIAAQHAMPTDGYGPPCAVLAPPYLNNCAFDAAGELLDWIYGGLDMKSAAPPAGRFIAFDQARFLRQPARHGMAATGYLYLPPDCEASRGEGCRLHVAFHGCGQNARAIGDKFIRNAGYNAWADTNRIMVLYPQAAPRQAGASACGDWQNFGDPRHARKNGRQMAAVKAMVDRLTGGARPAAAPASGS</sequence>
<dbReference type="PANTHER" id="PTHR42972:SF8">
    <property type="entry name" value="POLYHYDROXYBUTYRATE DEPOLYMERASE"/>
    <property type="match status" value="1"/>
</dbReference>
<evidence type="ECO:0000313" key="2">
    <source>
        <dbReference type="Proteomes" id="UP000199391"/>
    </source>
</evidence>
<dbReference type="AlphaFoldDB" id="A0A1I7G9P8"/>
<name>A0A1I7G9P8_9BURK</name>
<dbReference type="STRING" id="1035707.SAMN05216552_1003168"/>
<protein>
    <submittedName>
        <fullName evidence="1">Esterase PHB depolymerase</fullName>
    </submittedName>
</protein>
<dbReference type="Proteomes" id="UP000199391">
    <property type="component" value="Unassembled WGS sequence"/>
</dbReference>
<dbReference type="InterPro" id="IPR029058">
    <property type="entry name" value="AB_hydrolase_fold"/>
</dbReference>
<dbReference type="OrthoDB" id="505233at2"/>
<dbReference type="EMBL" id="FPBO01000003">
    <property type="protein sequence ID" value="SFU45148.1"/>
    <property type="molecule type" value="Genomic_DNA"/>
</dbReference>
<reference evidence="2" key="1">
    <citation type="submission" date="2016-10" db="EMBL/GenBank/DDBJ databases">
        <authorList>
            <person name="Varghese N."/>
            <person name="Submissions S."/>
        </authorList>
    </citation>
    <scope>NUCLEOTIDE SEQUENCE [LARGE SCALE GENOMIC DNA]</scope>
    <source>
        <strain evidence="2">CGMCC 1.11014</strain>
    </source>
</reference>